<gene>
    <name evidence="2" type="ORF">V8G54_026612</name>
</gene>
<keyword evidence="1" id="KW-0812">Transmembrane</keyword>
<feature type="transmembrane region" description="Helical" evidence="1">
    <location>
        <begin position="74"/>
        <end position="93"/>
    </location>
</feature>
<reference evidence="2 3" key="1">
    <citation type="journal article" date="2023" name="Life. Sci Alliance">
        <title>Evolutionary insights into 3D genome organization and epigenetic landscape of Vigna mungo.</title>
        <authorList>
            <person name="Junaid A."/>
            <person name="Singh B."/>
            <person name="Bhatia S."/>
        </authorList>
    </citation>
    <scope>NUCLEOTIDE SEQUENCE [LARGE SCALE GENOMIC DNA]</scope>
    <source>
        <strain evidence="2">Urdbean</strain>
    </source>
</reference>
<sequence length="136" mass="15917">MIAQASMTVPDQFVHFFIPLFHDGRDLHQLKSSKIKLKLTFSFAKLAWTSRQTTESLGRQSQPHSMGKILKIHFLFHSIPLLLPFLLTYSFFFHKITHHFNYRTMFSLPTSLFSTRTQAIMGWTFIMACSYTLLQL</sequence>
<dbReference type="EMBL" id="CP144693">
    <property type="protein sequence ID" value="WVZ00543.1"/>
    <property type="molecule type" value="Genomic_DNA"/>
</dbReference>
<accession>A0AAQ3RPM5</accession>
<evidence type="ECO:0000313" key="3">
    <source>
        <dbReference type="Proteomes" id="UP001374535"/>
    </source>
</evidence>
<dbReference type="AlphaFoldDB" id="A0AAQ3RPM5"/>
<keyword evidence="1" id="KW-1133">Transmembrane helix</keyword>
<evidence type="ECO:0000313" key="2">
    <source>
        <dbReference type="EMBL" id="WVZ00543.1"/>
    </source>
</evidence>
<keyword evidence="1" id="KW-0472">Membrane</keyword>
<dbReference type="Proteomes" id="UP001374535">
    <property type="component" value="Chromosome 8"/>
</dbReference>
<name>A0AAQ3RPM5_VIGMU</name>
<evidence type="ECO:0000256" key="1">
    <source>
        <dbReference type="SAM" id="Phobius"/>
    </source>
</evidence>
<organism evidence="2 3">
    <name type="scientific">Vigna mungo</name>
    <name type="common">Black gram</name>
    <name type="synonym">Phaseolus mungo</name>
    <dbReference type="NCBI Taxonomy" id="3915"/>
    <lineage>
        <taxon>Eukaryota</taxon>
        <taxon>Viridiplantae</taxon>
        <taxon>Streptophyta</taxon>
        <taxon>Embryophyta</taxon>
        <taxon>Tracheophyta</taxon>
        <taxon>Spermatophyta</taxon>
        <taxon>Magnoliopsida</taxon>
        <taxon>eudicotyledons</taxon>
        <taxon>Gunneridae</taxon>
        <taxon>Pentapetalae</taxon>
        <taxon>rosids</taxon>
        <taxon>fabids</taxon>
        <taxon>Fabales</taxon>
        <taxon>Fabaceae</taxon>
        <taxon>Papilionoideae</taxon>
        <taxon>50 kb inversion clade</taxon>
        <taxon>NPAAA clade</taxon>
        <taxon>indigoferoid/millettioid clade</taxon>
        <taxon>Phaseoleae</taxon>
        <taxon>Vigna</taxon>
    </lineage>
</organism>
<feature type="transmembrane region" description="Helical" evidence="1">
    <location>
        <begin position="113"/>
        <end position="134"/>
    </location>
</feature>
<proteinExistence type="predicted"/>
<keyword evidence="3" id="KW-1185">Reference proteome</keyword>
<protein>
    <submittedName>
        <fullName evidence="2">Uncharacterized protein</fullName>
    </submittedName>
</protein>